<feature type="region of interest" description="Disordered" evidence="9">
    <location>
        <begin position="937"/>
        <end position="977"/>
    </location>
</feature>
<keyword evidence="12" id="KW-1185">Reference proteome</keyword>
<feature type="compositionally biased region" description="Low complexity" evidence="9">
    <location>
        <begin position="968"/>
        <end position="977"/>
    </location>
</feature>
<dbReference type="InterPro" id="IPR050760">
    <property type="entry name" value="Period_circadian_regulator"/>
</dbReference>
<keyword evidence="5" id="KW-0090">Biological rhythms</keyword>
<dbReference type="EMBL" id="JABSTV010001250">
    <property type="protein sequence ID" value="KAH7955917.1"/>
    <property type="molecule type" value="Genomic_DNA"/>
</dbReference>
<dbReference type="InterPro" id="IPR035965">
    <property type="entry name" value="PAS-like_dom_sf"/>
</dbReference>
<feature type="domain" description="PAS" evidence="10">
    <location>
        <begin position="221"/>
        <end position="265"/>
    </location>
</feature>
<feature type="domain" description="PAS" evidence="10">
    <location>
        <begin position="70"/>
        <end position="119"/>
    </location>
</feature>
<dbReference type="GO" id="GO:0000976">
    <property type="term" value="F:transcription cis-regulatory region binding"/>
    <property type="evidence" value="ECO:0007669"/>
    <property type="project" value="TreeGrafter"/>
</dbReference>
<feature type="region of interest" description="Disordered" evidence="9">
    <location>
        <begin position="566"/>
        <end position="623"/>
    </location>
</feature>
<evidence type="ECO:0000256" key="9">
    <source>
        <dbReference type="SAM" id="MobiDB-lite"/>
    </source>
</evidence>
<dbReference type="PANTHER" id="PTHR11269:SF16">
    <property type="entry name" value="PERIOD CIRCADIAN PROTEIN"/>
    <property type="match status" value="1"/>
</dbReference>
<proteinExistence type="predicted"/>
<dbReference type="VEuPathDB" id="VectorBase:RSAN_035884"/>
<evidence type="ECO:0000256" key="6">
    <source>
        <dbReference type="ARBA" id="ARBA00023163"/>
    </source>
</evidence>
<keyword evidence="4" id="KW-0805">Transcription regulation</keyword>
<dbReference type="PANTHER" id="PTHR11269">
    <property type="entry name" value="PERIOD CIRCADIAN PROTEIN"/>
    <property type="match status" value="1"/>
</dbReference>
<dbReference type="Pfam" id="PF14598">
    <property type="entry name" value="PAS_11"/>
    <property type="match status" value="1"/>
</dbReference>
<feature type="compositionally biased region" description="Gly residues" evidence="9">
    <location>
        <begin position="778"/>
        <end position="794"/>
    </location>
</feature>
<dbReference type="AlphaFoldDB" id="A0A9D4PUL3"/>
<comment type="caution">
    <text evidence="11">The sequence shown here is derived from an EMBL/GenBank/DDBJ whole genome shotgun (WGS) entry which is preliminary data.</text>
</comment>
<dbReference type="Proteomes" id="UP000821837">
    <property type="component" value="Unassembled WGS sequence"/>
</dbReference>
<evidence type="ECO:0000256" key="2">
    <source>
        <dbReference type="ARBA" id="ARBA00022553"/>
    </source>
</evidence>
<keyword evidence="2" id="KW-0597">Phosphoprotein</keyword>
<dbReference type="PROSITE" id="PS50112">
    <property type="entry name" value="PAS"/>
    <property type="match status" value="2"/>
</dbReference>
<evidence type="ECO:0000256" key="1">
    <source>
        <dbReference type="ARBA" id="ARBA00004123"/>
    </source>
</evidence>
<feature type="compositionally biased region" description="Acidic residues" evidence="9">
    <location>
        <begin position="937"/>
        <end position="946"/>
    </location>
</feature>
<reference evidence="11" key="1">
    <citation type="journal article" date="2020" name="Cell">
        <title>Large-Scale Comparative Analyses of Tick Genomes Elucidate Their Genetic Diversity and Vector Capacities.</title>
        <authorList>
            <consortium name="Tick Genome and Microbiome Consortium (TIGMIC)"/>
            <person name="Jia N."/>
            <person name="Wang J."/>
            <person name="Shi W."/>
            <person name="Du L."/>
            <person name="Sun Y."/>
            <person name="Zhan W."/>
            <person name="Jiang J.F."/>
            <person name="Wang Q."/>
            <person name="Zhang B."/>
            <person name="Ji P."/>
            <person name="Bell-Sakyi L."/>
            <person name="Cui X.M."/>
            <person name="Yuan T.T."/>
            <person name="Jiang B.G."/>
            <person name="Yang W.F."/>
            <person name="Lam T.T."/>
            <person name="Chang Q.C."/>
            <person name="Ding S.J."/>
            <person name="Wang X.J."/>
            <person name="Zhu J.G."/>
            <person name="Ruan X.D."/>
            <person name="Zhao L."/>
            <person name="Wei J.T."/>
            <person name="Ye R.Z."/>
            <person name="Que T.C."/>
            <person name="Du C.H."/>
            <person name="Zhou Y.H."/>
            <person name="Cheng J.X."/>
            <person name="Dai P.F."/>
            <person name="Guo W.B."/>
            <person name="Han X.H."/>
            <person name="Huang E.J."/>
            <person name="Li L.F."/>
            <person name="Wei W."/>
            <person name="Gao Y.C."/>
            <person name="Liu J.Z."/>
            <person name="Shao H.Z."/>
            <person name="Wang X."/>
            <person name="Wang C.C."/>
            <person name="Yang T.C."/>
            <person name="Huo Q.B."/>
            <person name="Li W."/>
            <person name="Chen H.Y."/>
            <person name="Chen S.E."/>
            <person name="Zhou L.G."/>
            <person name="Ni X.B."/>
            <person name="Tian J.H."/>
            <person name="Sheng Y."/>
            <person name="Liu T."/>
            <person name="Pan Y.S."/>
            <person name="Xia L.Y."/>
            <person name="Li J."/>
            <person name="Zhao F."/>
            <person name="Cao W.C."/>
        </authorList>
    </citation>
    <scope>NUCLEOTIDE SEQUENCE</scope>
    <source>
        <strain evidence="11">Rsan-2018</strain>
    </source>
</reference>
<sequence length="1021" mass="111806">MKSLMPDVYPDQLRELNPLICYVQCLRDHADDTSNASKKAHIRSSAFKHLKNESCVKNGEGFAIAVSLQDGTIIYVSGSITSHLGYSKDMLLGQCIMNFLYPRDRITFANHLSHGLNSWFNEDAKGICHNRSQSTFLCRFSEQWRSTSASHFYTLAPPCAVVEMITNNQKPTNTFCNASYTISVERLNAFYRQTSLKDVPAETPAMTYFSTRHTASCHYSHVDLSAAVYLGYLPQDMLGHSVFDFYCPEDMELLRGIYDLVMKEQGHSFRSKPYRFRALNGCFIKLETDWSCFINPWTRKLEFVVGQHRVIEGPTNPDVFAESSPEGFLGDQPMTGEAHNNNRLIQQQIKDILSQTVKLRENSNMRQRSNKRRKELASFVSTLVGELAHKRVADKGEEQVTVTAEGCTCSDLGSVVMGEISPHQELHDSDPSSESPPNIQEIRYQENIERFFASNPKTNSSDEPAEIKIDNDRNSPENREEEAIKATGERCVFLLLSDSKRKHSSVTTGDSGNESLTVKEQQMRASSSSSSRNGSAGAASADDRYPPCPPLTEEVLLQYNRLAYKHMKQQHQHQQQQPGVGNGGGATADDYKDNHRLKRSGSPLVNSNLHKHNKSCRESTAADGSAAASAAPFPPLLHAAASLVTSQPDNVAAFVPNLAIPTYTYVPLGGAQSPSSTAPFLIPVMYVGGVPLYPSLPTGDGPQSKGMWQCGALPLMPLWQQPPVNRGTASGQEATKADAKTPGAPTGAATEKHSDDALRKPLQEGTDKTSGPATITGLGDGYANGRRGSGGANGGTEMEGCSMRPFKPYSTGFGSGPTAGSTKSDADDRRHSQSTEKDMHQDDSVSLSFESSFFEKSENSESQFSSEKSSEPSRAVLREPHWTEGVSLTAELVYRYQMRAPDAADVLRGDRDKLQRMQQPRLVNEQLSVLQLELEDALDGEPAAEDEPMRGGSKACSPSAGLGSSKSATLPDATAEAAEAQGCAMYAMEEDDLTQEMAAKEERLLSSYDPDFALADSDAEF</sequence>
<evidence type="ECO:0000256" key="8">
    <source>
        <dbReference type="ARBA" id="ARBA00040849"/>
    </source>
</evidence>
<feature type="region of interest" description="Disordered" evidence="9">
    <location>
        <begin position="723"/>
        <end position="876"/>
    </location>
</feature>
<keyword evidence="7" id="KW-0539">Nucleus</keyword>
<protein>
    <recommendedName>
        <fullName evidence="8">Period circadian protein</fullName>
    </recommendedName>
</protein>
<feature type="compositionally biased region" description="Polar residues" evidence="9">
    <location>
        <begin position="505"/>
        <end position="520"/>
    </location>
</feature>
<evidence type="ECO:0000256" key="7">
    <source>
        <dbReference type="ARBA" id="ARBA00023242"/>
    </source>
</evidence>
<organism evidence="11 12">
    <name type="scientific">Rhipicephalus sanguineus</name>
    <name type="common">Brown dog tick</name>
    <name type="synonym">Ixodes sanguineus</name>
    <dbReference type="NCBI Taxonomy" id="34632"/>
    <lineage>
        <taxon>Eukaryota</taxon>
        <taxon>Metazoa</taxon>
        <taxon>Ecdysozoa</taxon>
        <taxon>Arthropoda</taxon>
        <taxon>Chelicerata</taxon>
        <taxon>Arachnida</taxon>
        <taxon>Acari</taxon>
        <taxon>Parasitiformes</taxon>
        <taxon>Ixodida</taxon>
        <taxon>Ixodoidea</taxon>
        <taxon>Ixodidae</taxon>
        <taxon>Rhipicephalinae</taxon>
        <taxon>Rhipicephalus</taxon>
        <taxon>Rhipicephalus</taxon>
    </lineage>
</organism>
<evidence type="ECO:0000259" key="10">
    <source>
        <dbReference type="PROSITE" id="PS50112"/>
    </source>
</evidence>
<dbReference type="GO" id="GO:0005737">
    <property type="term" value="C:cytoplasm"/>
    <property type="evidence" value="ECO:0007669"/>
    <property type="project" value="TreeGrafter"/>
</dbReference>
<dbReference type="FunFam" id="3.30.450.20:FF:000066">
    <property type="entry name" value="Period circadian protein"/>
    <property type="match status" value="1"/>
</dbReference>
<evidence type="ECO:0000256" key="5">
    <source>
        <dbReference type="ARBA" id="ARBA00023108"/>
    </source>
</evidence>
<keyword evidence="3" id="KW-0677">Repeat</keyword>
<evidence type="ECO:0000313" key="12">
    <source>
        <dbReference type="Proteomes" id="UP000821837"/>
    </source>
</evidence>
<dbReference type="GO" id="GO:0043153">
    <property type="term" value="P:entrainment of circadian clock by photoperiod"/>
    <property type="evidence" value="ECO:0007669"/>
    <property type="project" value="TreeGrafter"/>
</dbReference>
<keyword evidence="6" id="KW-0804">Transcription</keyword>
<dbReference type="GO" id="GO:0032922">
    <property type="term" value="P:circadian regulation of gene expression"/>
    <property type="evidence" value="ECO:0007669"/>
    <property type="project" value="TreeGrafter"/>
</dbReference>
<feature type="region of interest" description="Disordered" evidence="9">
    <location>
        <begin position="454"/>
        <end position="484"/>
    </location>
</feature>
<accession>A0A9D4PUL3</accession>
<dbReference type="InterPro" id="IPR048814">
    <property type="entry name" value="Per1-3_PAS-A"/>
</dbReference>
<feature type="compositionally biased region" description="Low complexity" evidence="9">
    <location>
        <begin position="524"/>
        <end position="540"/>
    </location>
</feature>
<dbReference type="Pfam" id="PF21353">
    <property type="entry name" value="Per3-like_PAS-A"/>
    <property type="match status" value="1"/>
</dbReference>
<feature type="region of interest" description="Disordered" evidence="9">
    <location>
        <begin position="502"/>
        <end position="549"/>
    </location>
</feature>
<evidence type="ECO:0000256" key="4">
    <source>
        <dbReference type="ARBA" id="ARBA00023015"/>
    </source>
</evidence>
<evidence type="ECO:0000313" key="11">
    <source>
        <dbReference type="EMBL" id="KAH7955917.1"/>
    </source>
</evidence>
<feature type="compositionally biased region" description="Basic and acidic residues" evidence="9">
    <location>
        <begin position="824"/>
        <end position="843"/>
    </location>
</feature>
<dbReference type="InterPro" id="IPR000014">
    <property type="entry name" value="PAS"/>
</dbReference>
<name>A0A9D4PUL3_RHISA</name>
<dbReference type="SMART" id="SM00091">
    <property type="entry name" value="PAS"/>
    <property type="match status" value="2"/>
</dbReference>
<dbReference type="CDD" id="cd00130">
    <property type="entry name" value="PAS"/>
    <property type="match status" value="2"/>
</dbReference>
<dbReference type="Gene3D" id="3.30.450.20">
    <property type="entry name" value="PAS domain"/>
    <property type="match status" value="2"/>
</dbReference>
<dbReference type="GO" id="GO:0000122">
    <property type="term" value="P:negative regulation of transcription by RNA polymerase II"/>
    <property type="evidence" value="ECO:0007669"/>
    <property type="project" value="TreeGrafter"/>
</dbReference>
<dbReference type="SUPFAM" id="SSF55785">
    <property type="entry name" value="PYP-like sensor domain (PAS domain)"/>
    <property type="match status" value="2"/>
</dbReference>
<comment type="subcellular location">
    <subcellularLocation>
        <location evidence="1">Nucleus</location>
    </subcellularLocation>
</comment>
<feature type="compositionally biased region" description="Basic and acidic residues" evidence="9">
    <location>
        <begin position="465"/>
        <end position="484"/>
    </location>
</feature>
<dbReference type="Pfam" id="PF12114">
    <property type="entry name" value="Period_C"/>
    <property type="match status" value="1"/>
</dbReference>
<evidence type="ECO:0000256" key="3">
    <source>
        <dbReference type="ARBA" id="ARBA00022737"/>
    </source>
</evidence>
<dbReference type="GO" id="GO:0001222">
    <property type="term" value="F:transcription corepressor binding"/>
    <property type="evidence" value="ECO:0007669"/>
    <property type="project" value="TreeGrafter"/>
</dbReference>
<feature type="compositionally biased region" description="Basic and acidic residues" evidence="9">
    <location>
        <begin position="750"/>
        <end position="767"/>
    </location>
</feature>
<gene>
    <name evidence="11" type="ORF">HPB52_005086</name>
</gene>
<reference evidence="11" key="2">
    <citation type="submission" date="2021-09" db="EMBL/GenBank/DDBJ databases">
        <authorList>
            <person name="Jia N."/>
            <person name="Wang J."/>
            <person name="Shi W."/>
            <person name="Du L."/>
            <person name="Sun Y."/>
            <person name="Zhan W."/>
            <person name="Jiang J."/>
            <person name="Wang Q."/>
            <person name="Zhang B."/>
            <person name="Ji P."/>
            <person name="Sakyi L.B."/>
            <person name="Cui X."/>
            <person name="Yuan T."/>
            <person name="Jiang B."/>
            <person name="Yang W."/>
            <person name="Lam T.T.-Y."/>
            <person name="Chang Q."/>
            <person name="Ding S."/>
            <person name="Wang X."/>
            <person name="Zhu J."/>
            <person name="Ruan X."/>
            <person name="Zhao L."/>
            <person name="Wei J."/>
            <person name="Que T."/>
            <person name="Du C."/>
            <person name="Cheng J."/>
            <person name="Dai P."/>
            <person name="Han X."/>
            <person name="Huang E."/>
            <person name="Gao Y."/>
            <person name="Liu J."/>
            <person name="Shao H."/>
            <person name="Ye R."/>
            <person name="Li L."/>
            <person name="Wei W."/>
            <person name="Wang X."/>
            <person name="Wang C."/>
            <person name="Huo Q."/>
            <person name="Li W."/>
            <person name="Guo W."/>
            <person name="Chen H."/>
            <person name="Chen S."/>
            <person name="Zhou L."/>
            <person name="Zhou L."/>
            <person name="Ni X."/>
            <person name="Tian J."/>
            <person name="Zhou Y."/>
            <person name="Sheng Y."/>
            <person name="Liu T."/>
            <person name="Pan Y."/>
            <person name="Xia L."/>
            <person name="Li J."/>
            <person name="Zhao F."/>
            <person name="Cao W."/>
        </authorList>
    </citation>
    <scope>NUCLEOTIDE SEQUENCE</scope>
    <source>
        <strain evidence="11">Rsan-2018</strain>
        <tissue evidence="11">Larvae</tissue>
    </source>
</reference>
<dbReference type="GO" id="GO:0005634">
    <property type="term" value="C:nucleus"/>
    <property type="evidence" value="ECO:0007669"/>
    <property type="project" value="UniProtKB-SubCell"/>
</dbReference>
<dbReference type="InterPro" id="IPR022728">
    <property type="entry name" value="Period_circadian-like_C"/>
</dbReference>